<name>A0AAD9KD12_9ANNE</name>
<gene>
    <name evidence="2" type="ORF">LSH36_13g18013</name>
</gene>
<comment type="caution">
    <text evidence="2">The sequence shown here is derived from an EMBL/GenBank/DDBJ whole genome shotgun (WGS) entry which is preliminary data.</text>
</comment>
<proteinExistence type="predicted"/>
<evidence type="ECO:0000313" key="3">
    <source>
        <dbReference type="Proteomes" id="UP001208570"/>
    </source>
</evidence>
<keyword evidence="1" id="KW-1133">Transmembrane helix</keyword>
<feature type="transmembrane region" description="Helical" evidence="1">
    <location>
        <begin position="29"/>
        <end position="55"/>
    </location>
</feature>
<dbReference type="AlphaFoldDB" id="A0AAD9KD12"/>
<keyword evidence="1" id="KW-0472">Membrane</keyword>
<accession>A0AAD9KD12</accession>
<organism evidence="2 3">
    <name type="scientific">Paralvinella palmiformis</name>
    <dbReference type="NCBI Taxonomy" id="53620"/>
    <lineage>
        <taxon>Eukaryota</taxon>
        <taxon>Metazoa</taxon>
        <taxon>Spiralia</taxon>
        <taxon>Lophotrochozoa</taxon>
        <taxon>Annelida</taxon>
        <taxon>Polychaeta</taxon>
        <taxon>Sedentaria</taxon>
        <taxon>Canalipalpata</taxon>
        <taxon>Terebellida</taxon>
        <taxon>Terebelliformia</taxon>
        <taxon>Alvinellidae</taxon>
        <taxon>Paralvinella</taxon>
    </lineage>
</organism>
<dbReference type="Proteomes" id="UP001208570">
    <property type="component" value="Unassembled WGS sequence"/>
</dbReference>
<evidence type="ECO:0000313" key="2">
    <source>
        <dbReference type="EMBL" id="KAK2168944.1"/>
    </source>
</evidence>
<sequence length="116" mass="13470">MRSYRCFRDLRLMACILGQQELWGLDETLWIIILSVAGVVILVLLIIVCIQACAMRRIRTARLIRQSDDYSNIESYNKERDAENRDKRDNYINAYDNMALEREDKPTVQTNGGGLI</sequence>
<protein>
    <submittedName>
        <fullName evidence="2">Uncharacterized protein</fullName>
    </submittedName>
</protein>
<keyword evidence="1" id="KW-0812">Transmembrane</keyword>
<dbReference type="EMBL" id="JAODUP010000013">
    <property type="protein sequence ID" value="KAK2168944.1"/>
    <property type="molecule type" value="Genomic_DNA"/>
</dbReference>
<reference evidence="2" key="1">
    <citation type="journal article" date="2023" name="Mol. Biol. Evol.">
        <title>Third-Generation Sequencing Reveals the Adaptive Role of the Epigenome in Three Deep-Sea Polychaetes.</title>
        <authorList>
            <person name="Perez M."/>
            <person name="Aroh O."/>
            <person name="Sun Y."/>
            <person name="Lan Y."/>
            <person name="Juniper S.K."/>
            <person name="Young C.R."/>
            <person name="Angers B."/>
            <person name="Qian P.Y."/>
        </authorList>
    </citation>
    <scope>NUCLEOTIDE SEQUENCE</scope>
    <source>
        <strain evidence="2">P08H-3</strain>
    </source>
</reference>
<evidence type="ECO:0000256" key="1">
    <source>
        <dbReference type="SAM" id="Phobius"/>
    </source>
</evidence>
<keyword evidence="3" id="KW-1185">Reference proteome</keyword>